<dbReference type="Pfam" id="PF00501">
    <property type="entry name" value="AMP-binding"/>
    <property type="match status" value="1"/>
</dbReference>
<dbReference type="InterPro" id="IPR000873">
    <property type="entry name" value="AMP-dep_synth/lig_dom"/>
</dbReference>
<dbReference type="GO" id="GO:0071766">
    <property type="term" value="P:Actinobacterium-type cell wall biogenesis"/>
    <property type="evidence" value="ECO:0007669"/>
    <property type="project" value="UniProtKB-ARBA"/>
</dbReference>
<evidence type="ECO:0000256" key="4">
    <source>
        <dbReference type="ARBA" id="ARBA00023098"/>
    </source>
</evidence>
<dbReference type="FunFam" id="3.40.50.12780:FF:000013">
    <property type="entry name" value="Long-chain-fatty-acid--AMP ligase FadD32"/>
    <property type="match status" value="1"/>
</dbReference>
<evidence type="ECO:0000313" key="7">
    <source>
        <dbReference type="Proteomes" id="UP000608024"/>
    </source>
</evidence>
<dbReference type="PANTHER" id="PTHR22754">
    <property type="entry name" value="DISCO-INTERACTING PROTEIN 2 DIP2 -RELATED"/>
    <property type="match status" value="1"/>
</dbReference>
<keyword evidence="7" id="KW-1185">Reference proteome</keyword>
<organism evidence="6 7">
    <name type="scientific">Streptomyces longispororuber</name>
    <dbReference type="NCBI Taxonomy" id="68230"/>
    <lineage>
        <taxon>Bacteria</taxon>
        <taxon>Bacillati</taxon>
        <taxon>Actinomycetota</taxon>
        <taxon>Actinomycetes</taxon>
        <taxon>Kitasatosporales</taxon>
        <taxon>Streptomycetaceae</taxon>
        <taxon>Streptomyces</taxon>
    </lineage>
</organism>
<keyword evidence="4" id="KW-0443">Lipid metabolism</keyword>
<dbReference type="PANTHER" id="PTHR22754:SF32">
    <property type="entry name" value="DISCO-INTERACTING PROTEIN 2"/>
    <property type="match status" value="1"/>
</dbReference>
<evidence type="ECO:0000256" key="3">
    <source>
        <dbReference type="ARBA" id="ARBA00022832"/>
    </source>
</evidence>
<evidence type="ECO:0000256" key="2">
    <source>
        <dbReference type="ARBA" id="ARBA00022598"/>
    </source>
</evidence>
<dbReference type="InterPro" id="IPR045851">
    <property type="entry name" value="AMP-bd_C_sf"/>
</dbReference>
<reference evidence="6" key="2">
    <citation type="submission" date="2020-09" db="EMBL/GenBank/DDBJ databases">
        <authorList>
            <person name="Sun Q."/>
            <person name="Ohkuma M."/>
        </authorList>
    </citation>
    <scope>NUCLEOTIDE SEQUENCE</scope>
    <source>
        <strain evidence="6">JCM 4784</strain>
    </source>
</reference>
<dbReference type="CDD" id="cd05931">
    <property type="entry name" value="FAAL"/>
    <property type="match status" value="1"/>
</dbReference>
<reference evidence="6" key="1">
    <citation type="journal article" date="2014" name="Int. J. Syst. Evol. Microbiol.">
        <title>Complete genome sequence of Corynebacterium casei LMG S-19264T (=DSM 44701T), isolated from a smear-ripened cheese.</title>
        <authorList>
            <consortium name="US DOE Joint Genome Institute (JGI-PGF)"/>
            <person name="Walter F."/>
            <person name="Albersmeier A."/>
            <person name="Kalinowski J."/>
            <person name="Ruckert C."/>
        </authorList>
    </citation>
    <scope>NUCLEOTIDE SEQUENCE</scope>
    <source>
        <strain evidence="6">JCM 4784</strain>
    </source>
</reference>
<comment type="similarity">
    <text evidence="1">Belongs to the ATP-dependent AMP-binding enzyme family.</text>
</comment>
<dbReference type="GO" id="GO:0008610">
    <property type="term" value="P:lipid biosynthetic process"/>
    <property type="evidence" value="ECO:0007669"/>
    <property type="project" value="InterPro"/>
</dbReference>
<dbReference type="PROSITE" id="PS00455">
    <property type="entry name" value="AMP_BINDING"/>
    <property type="match status" value="1"/>
</dbReference>
<dbReference type="EMBL" id="BNBT01000066">
    <property type="protein sequence ID" value="GHE69429.1"/>
    <property type="molecule type" value="Genomic_DNA"/>
</dbReference>
<evidence type="ECO:0000259" key="5">
    <source>
        <dbReference type="Pfam" id="PF00501"/>
    </source>
</evidence>
<dbReference type="GO" id="GO:0016874">
    <property type="term" value="F:ligase activity"/>
    <property type="evidence" value="ECO:0007669"/>
    <property type="project" value="UniProtKB-KW"/>
</dbReference>
<name>A0A919DR41_9ACTN</name>
<dbReference type="GO" id="GO:0006631">
    <property type="term" value="P:fatty acid metabolic process"/>
    <property type="evidence" value="ECO:0007669"/>
    <property type="project" value="UniProtKB-KW"/>
</dbReference>
<gene>
    <name evidence="6" type="ORF">GCM10018785_42480</name>
</gene>
<dbReference type="InterPro" id="IPR042099">
    <property type="entry name" value="ANL_N_sf"/>
</dbReference>
<evidence type="ECO:0000256" key="1">
    <source>
        <dbReference type="ARBA" id="ARBA00006432"/>
    </source>
</evidence>
<dbReference type="InterPro" id="IPR020845">
    <property type="entry name" value="AMP-binding_CS"/>
</dbReference>
<dbReference type="RefSeq" id="WP_190137595.1">
    <property type="nucleotide sequence ID" value="NZ_BNBT01000066.1"/>
</dbReference>
<dbReference type="SUPFAM" id="SSF56801">
    <property type="entry name" value="Acetyl-CoA synthetase-like"/>
    <property type="match status" value="1"/>
</dbReference>
<feature type="domain" description="AMP-dependent synthetase/ligase" evidence="5">
    <location>
        <begin position="33"/>
        <end position="419"/>
    </location>
</feature>
<evidence type="ECO:0000313" key="6">
    <source>
        <dbReference type="EMBL" id="GHE69429.1"/>
    </source>
</evidence>
<dbReference type="Proteomes" id="UP000608024">
    <property type="component" value="Unassembled WGS sequence"/>
</dbReference>
<proteinExistence type="inferred from homology"/>
<sequence>MSELVRFLREKVWGVGDTRWYARVDSVRGELVEVERLGCAQLDARARAVGAWLTERTAPGARVLLMYPAGLEFLAVFLGCLYAGRVAVPAPLPDTDRRALERGAGIIGAAGVGLVLTDAAHRPALDARLGGPGAGRRVECAATEAAVLPDPAGWSPLAQDLSATAYVQYTSGSTSEPRGVVVTHRNLLHNLLSIRKTILPEEVRDELRHDPSPAGAGWLPHYHDMGLVGMLLTPLVCYASLVFCSPVTFVAHPLIWLQMISRYRAFYTFAPNFAYDWLLRTLPAGRLADVDPELDVGSPRFALSGAEPVRPETLTAVARRLAPIGFRPDVWAPGYGLAEATLLVSGTPCGRGPAVERFDRGALEEGRAVPCPDGVDLVGCGRPAGCDVRVVDPATACPVRDGRVGEIWVRGPSVADGYLGDPEATAAHFAARTADGEGPFLRTGDLGFLRNGELYVTGRAKDLIIVNGRNIHPQDLERLSESADPATGPCAAFALPDASGTERVVLVQEIRPLHLDGRSPAALADVIKQRLARELRLHADVVVVGPLSVPRTTSGKVQRARTREALRSARLTPLHSDLPAPA</sequence>
<protein>
    <submittedName>
        <fullName evidence="6">AMP-binding protein</fullName>
    </submittedName>
</protein>
<dbReference type="InterPro" id="IPR040097">
    <property type="entry name" value="FAAL/FAAC"/>
</dbReference>
<keyword evidence="3" id="KW-0276">Fatty acid metabolism</keyword>
<dbReference type="Gene3D" id="3.30.300.30">
    <property type="match status" value="1"/>
</dbReference>
<accession>A0A919DR41</accession>
<dbReference type="Gene3D" id="3.40.50.12780">
    <property type="entry name" value="N-terminal domain of ligase-like"/>
    <property type="match status" value="1"/>
</dbReference>
<comment type="caution">
    <text evidence="6">The sequence shown here is derived from an EMBL/GenBank/DDBJ whole genome shotgun (WGS) entry which is preliminary data.</text>
</comment>
<dbReference type="AlphaFoldDB" id="A0A919DR41"/>
<keyword evidence="2" id="KW-0436">Ligase</keyword>